<dbReference type="PANTHER" id="PTHR47668">
    <property type="entry name" value="DIENELACTONE HYDROLASE FAMILY PROTEIN (AFU_ORTHOLOGUE AFUA_6G01940)"/>
    <property type="match status" value="1"/>
</dbReference>
<feature type="signal peptide" evidence="1">
    <location>
        <begin position="1"/>
        <end position="20"/>
    </location>
</feature>
<dbReference type="Pfam" id="PF01738">
    <property type="entry name" value="DLH"/>
    <property type="match status" value="1"/>
</dbReference>
<dbReference type="GO" id="GO:0016787">
    <property type="term" value="F:hydrolase activity"/>
    <property type="evidence" value="ECO:0007669"/>
    <property type="project" value="InterPro"/>
</dbReference>
<dbReference type="PANTHER" id="PTHR47668:SF1">
    <property type="entry name" value="DIENELACTONE HYDROLASE DOMAIN-CONTAINING PROTEIN-RELATED"/>
    <property type="match status" value="1"/>
</dbReference>
<evidence type="ECO:0000313" key="3">
    <source>
        <dbReference type="EMBL" id="CAG7729402.1"/>
    </source>
</evidence>
<accession>A0A8J2JZH7</accession>
<evidence type="ECO:0000259" key="2">
    <source>
        <dbReference type="Pfam" id="PF01738"/>
    </source>
</evidence>
<name>A0A8J2JZH7_9HEXA</name>
<dbReference type="OrthoDB" id="7772521at2759"/>
<feature type="domain" description="Dienelactone hydrolase" evidence="2">
    <location>
        <begin position="64"/>
        <end position="265"/>
    </location>
</feature>
<evidence type="ECO:0000313" key="4">
    <source>
        <dbReference type="Proteomes" id="UP000708208"/>
    </source>
</evidence>
<organism evidence="3 4">
    <name type="scientific">Allacma fusca</name>
    <dbReference type="NCBI Taxonomy" id="39272"/>
    <lineage>
        <taxon>Eukaryota</taxon>
        <taxon>Metazoa</taxon>
        <taxon>Ecdysozoa</taxon>
        <taxon>Arthropoda</taxon>
        <taxon>Hexapoda</taxon>
        <taxon>Collembola</taxon>
        <taxon>Symphypleona</taxon>
        <taxon>Sminthuridae</taxon>
        <taxon>Allacma</taxon>
    </lineage>
</organism>
<dbReference type="EMBL" id="CAJVCH010177807">
    <property type="protein sequence ID" value="CAG7729402.1"/>
    <property type="molecule type" value="Genomic_DNA"/>
</dbReference>
<evidence type="ECO:0000256" key="1">
    <source>
        <dbReference type="SAM" id="SignalP"/>
    </source>
</evidence>
<feature type="chain" id="PRO_5035254701" description="Dienelactone hydrolase domain-containing protein" evidence="1">
    <location>
        <begin position="21"/>
        <end position="273"/>
    </location>
</feature>
<keyword evidence="4" id="KW-1185">Reference proteome</keyword>
<dbReference type="InterPro" id="IPR002925">
    <property type="entry name" value="Dienelactn_hydro"/>
</dbReference>
<dbReference type="Proteomes" id="UP000708208">
    <property type="component" value="Unassembled WGS sequence"/>
</dbReference>
<sequence>MSKVIFSVVALAVSFFLALAHSPVYDVKIVPEVCQKMPPVRSNYTPLGTTYKIGDMDVYESPYNSSSSQVLIFVYDIFGFHDNTKQAADILAAEGDFRIVMPDYFRGQPFPSENFPPSDPNDVQRFFADHGWNDHVRNDTELVLDYFKRLTNQTKFGIFGICWGGKMSVGAATDLSEIGVSALVHPSSVTTDEANFVKAPMYLMPSMSEPDMVPFYNILRTKLGEDNCGHRRFDNVAHGFMGARSNYSNPDQVAAVNETLSLINTFFHKELRN</sequence>
<reference evidence="3" key="1">
    <citation type="submission" date="2021-06" db="EMBL/GenBank/DDBJ databases">
        <authorList>
            <person name="Hodson N. C."/>
            <person name="Mongue J. A."/>
            <person name="Jaron S. K."/>
        </authorList>
    </citation>
    <scope>NUCLEOTIDE SEQUENCE</scope>
</reference>
<protein>
    <recommendedName>
        <fullName evidence="2">Dienelactone hydrolase domain-containing protein</fullName>
    </recommendedName>
</protein>
<gene>
    <name evidence="3" type="ORF">AFUS01_LOCUS18118</name>
</gene>
<dbReference type="AlphaFoldDB" id="A0A8J2JZH7"/>
<keyword evidence="1" id="KW-0732">Signal</keyword>
<proteinExistence type="predicted"/>
<comment type="caution">
    <text evidence="3">The sequence shown here is derived from an EMBL/GenBank/DDBJ whole genome shotgun (WGS) entry which is preliminary data.</text>
</comment>